<dbReference type="InterPro" id="IPR017985">
    <property type="entry name" value="MeTrfase_CN4_CS"/>
</dbReference>
<feature type="region of interest" description="Disordered" evidence="9">
    <location>
        <begin position="1"/>
        <end position="48"/>
    </location>
</feature>
<dbReference type="InterPro" id="IPR001091">
    <property type="entry name" value="RM_Methyltransferase"/>
</dbReference>
<evidence type="ECO:0000256" key="4">
    <source>
        <dbReference type="ARBA" id="ARBA00022691"/>
    </source>
</evidence>
<organism evidence="11">
    <name type="scientific">Caldilineaceae bacterium SB0661_bin_32</name>
    <dbReference type="NCBI Taxonomy" id="2605255"/>
    <lineage>
        <taxon>Bacteria</taxon>
        <taxon>Bacillati</taxon>
        <taxon>Chloroflexota</taxon>
        <taxon>Caldilineae</taxon>
        <taxon>Caldilineales</taxon>
        <taxon>Caldilineaceae</taxon>
    </lineage>
</organism>
<comment type="similarity">
    <text evidence="1">Belongs to the N(4)/N(6)-methyltransferase family. N(4) subfamily.</text>
</comment>
<keyword evidence="5" id="KW-0680">Restriction system</keyword>
<dbReference type="PROSITE" id="PS00093">
    <property type="entry name" value="N4_MTASE"/>
    <property type="match status" value="1"/>
</dbReference>
<protein>
    <recommendedName>
        <fullName evidence="8">Methyltransferase</fullName>
        <ecNumber evidence="8">2.1.1.-</ecNumber>
    </recommendedName>
</protein>
<evidence type="ECO:0000259" key="10">
    <source>
        <dbReference type="Pfam" id="PF01555"/>
    </source>
</evidence>
<evidence type="ECO:0000256" key="8">
    <source>
        <dbReference type="RuleBase" id="RU362026"/>
    </source>
</evidence>
<sequence>MKTEKKRTKTASFGVNGRRSHDSSAYYARRINEDQSRSSKKPAAYSENSLPDRLANRVLLDSCVSPDKRNRLPPRSVHLMVTSPPYAVGKDYDEDLSLAEYRKLLRGAWKETRRVLVPGGRVCINVANIGRKPYIPLHAYIIQDMERLGFLMRGEIIWDKGSSAGSSTAWGSWRSASNPCIRDQHEYILVFSKDGYQRPKVDGRSDTIGRDEFLDNTRSVWHMNAESAKRVGHPAPFPVELPRRCIEMYTFEEEVVYDPFMGSGTTGVAAISCGRRFVGYEIDADYQSRAMQRINAAQLDFHNERSVGDPADYSGSAAMRPFSLQSLDISTTGPNYGSDETPE</sequence>
<evidence type="ECO:0000256" key="2">
    <source>
        <dbReference type="ARBA" id="ARBA00022603"/>
    </source>
</evidence>
<evidence type="ECO:0000256" key="6">
    <source>
        <dbReference type="ARBA" id="ARBA00023125"/>
    </source>
</evidence>
<dbReference type="GO" id="GO:0008170">
    <property type="term" value="F:N-methyltransferase activity"/>
    <property type="evidence" value="ECO:0007669"/>
    <property type="project" value="InterPro"/>
</dbReference>
<dbReference type="GO" id="GO:0015667">
    <property type="term" value="F:site-specific DNA-methyltransferase (cytosine-N4-specific) activity"/>
    <property type="evidence" value="ECO:0007669"/>
    <property type="project" value="UniProtKB-EC"/>
</dbReference>
<comment type="caution">
    <text evidence="11">The sequence shown here is derived from an EMBL/GenBank/DDBJ whole genome shotgun (WGS) entry which is preliminary data.</text>
</comment>
<evidence type="ECO:0000256" key="1">
    <source>
        <dbReference type="ARBA" id="ARBA00010203"/>
    </source>
</evidence>
<dbReference type="AlphaFoldDB" id="A0A6B1D319"/>
<keyword evidence="6" id="KW-0238">DNA-binding</keyword>
<proteinExistence type="inferred from homology"/>
<dbReference type="EC" id="2.1.1.-" evidence="8"/>
<dbReference type="InterPro" id="IPR002941">
    <property type="entry name" value="DNA_methylase_N4/N6"/>
</dbReference>
<dbReference type="GO" id="GO:0009307">
    <property type="term" value="P:DNA restriction-modification system"/>
    <property type="evidence" value="ECO:0007669"/>
    <property type="project" value="UniProtKB-KW"/>
</dbReference>
<keyword evidence="4" id="KW-0949">S-adenosyl-L-methionine</keyword>
<dbReference type="PRINTS" id="PR00508">
    <property type="entry name" value="S21N4MTFRASE"/>
</dbReference>
<dbReference type="EMBL" id="VXMH01000014">
    <property type="protein sequence ID" value="MYC93823.1"/>
    <property type="molecule type" value="Genomic_DNA"/>
</dbReference>
<comment type="catalytic activity">
    <reaction evidence="7">
        <text>a 2'-deoxycytidine in DNA + S-adenosyl-L-methionine = an N(4)-methyl-2'-deoxycytidine in DNA + S-adenosyl-L-homocysteine + H(+)</text>
        <dbReference type="Rhea" id="RHEA:16857"/>
        <dbReference type="Rhea" id="RHEA-COMP:11369"/>
        <dbReference type="Rhea" id="RHEA-COMP:13674"/>
        <dbReference type="ChEBI" id="CHEBI:15378"/>
        <dbReference type="ChEBI" id="CHEBI:57856"/>
        <dbReference type="ChEBI" id="CHEBI:59789"/>
        <dbReference type="ChEBI" id="CHEBI:85452"/>
        <dbReference type="ChEBI" id="CHEBI:137933"/>
        <dbReference type="EC" id="2.1.1.113"/>
    </reaction>
</comment>
<dbReference type="Gene3D" id="3.40.50.150">
    <property type="entry name" value="Vaccinia Virus protein VP39"/>
    <property type="match status" value="1"/>
</dbReference>
<keyword evidence="2 11" id="KW-0489">Methyltransferase</keyword>
<evidence type="ECO:0000256" key="9">
    <source>
        <dbReference type="SAM" id="MobiDB-lite"/>
    </source>
</evidence>
<evidence type="ECO:0000256" key="3">
    <source>
        <dbReference type="ARBA" id="ARBA00022679"/>
    </source>
</evidence>
<name>A0A6B1D319_9CHLR</name>
<dbReference type="Pfam" id="PF01555">
    <property type="entry name" value="N6_N4_Mtase"/>
    <property type="match status" value="1"/>
</dbReference>
<evidence type="ECO:0000256" key="7">
    <source>
        <dbReference type="ARBA" id="ARBA00049120"/>
    </source>
</evidence>
<gene>
    <name evidence="11" type="ORF">F4X14_02535</name>
</gene>
<evidence type="ECO:0000313" key="11">
    <source>
        <dbReference type="EMBL" id="MYC93823.1"/>
    </source>
</evidence>
<dbReference type="GO" id="GO:0032259">
    <property type="term" value="P:methylation"/>
    <property type="evidence" value="ECO:0007669"/>
    <property type="project" value="UniProtKB-KW"/>
</dbReference>
<dbReference type="GO" id="GO:0003677">
    <property type="term" value="F:DNA binding"/>
    <property type="evidence" value="ECO:0007669"/>
    <property type="project" value="UniProtKB-KW"/>
</dbReference>
<evidence type="ECO:0000256" key="5">
    <source>
        <dbReference type="ARBA" id="ARBA00022747"/>
    </source>
</evidence>
<dbReference type="SUPFAM" id="SSF53335">
    <property type="entry name" value="S-adenosyl-L-methionine-dependent methyltransferases"/>
    <property type="match status" value="1"/>
</dbReference>
<reference evidence="11" key="1">
    <citation type="submission" date="2019-09" db="EMBL/GenBank/DDBJ databases">
        <title>Characterisation of the sponge microbiome using genome-centric metagenomics.</title>
        <authorList>
            <person name="Engelberts J.P."/>
            <person name="Robbins S.J."/>
            <person name="De Goeij J.M."/>
            <person name="Aranda M."/>
            <person name="Bell S.C."/>
            <person name="Webster N.S."/>
        </authorList>
    </citation>
    <scope>NUCLEOTIDE SEQUENCE</scope>
    <source>
        <strain evidence="11">SB0661_bin_32</strain>
    </source>
</reference>
<keyword evidence="3 11" id="KW-0808">Transferase</keyword>
<feature type="domain" description="DNA methylase N-4/N-6" evidence="10">
    <location>
        <begin position="77"/>
        <end position="290"/>
    </location>
</feature>
<accession>A0A6B1D319</accession>
<dbReference type="InterPro" id="IPR029063">
    <property type="entry name" value="SAM-dependent_MTases_sf"/>
</dbReference>